<comment type="caution">
    <text evidence="1">The sequence shown here is derived from an EMBL/GenBank/DDBJ whole genome shotgun (WGS) entry which is preliminary data.</text>
</comment>
<evidence type="ECO:0000313" key="1">
    <source>
        <dbReference type="EMBL" id="PIR06453.1"/>
    </source>
</evidence>
<sequence length="207" mass="24192">MPRRFTIEKPAAEKEQNYQGKILKIVNDYERQIRLISKEESFILDKEVHKKWLVDAERELKELEPIRQDICQSFNITDDPAHLYLASSGKGPEFQRGFPAFFILINALTGEGFYGEGRKEHVEILRNLIELARKRNLPLTMENLINDWENKNPQWLGFKGFLDKNQFKDLSSQTRKIIETPIFDEEGKKIETPTNWFIAGHNLSSSP</sequence>
<accession>A0A2H0NC37</accession>
<proteinExistence type="predicted"/>
<name>A0A2H0NC37_9BACT</name>
<dbReference type="AlphaFoldDB" id="A0A2H0NC37"/>
<gene>
    <name evidence="1" type="ORF">COV54_02505</name>
</gene>
<reference evidence="1 2" key="1">
    <citation type="submission" date="2017-09" db="EMBL/GenBank/DDBJ databases">
        <title>Depth-based differentiation of microbial function through sediment-hosted aquifers and enrichment of novel symbionts in the deep terrestrial subsurface.</title>
        <authorList>
            <person name="Probst A.J."/>
            <person name="Ladd B."/>
            <person name="Jarett J.K."/>
            <person name="Geller-Mcgrath D.E."/>
            <person name="Sieber C.M."/>
            <person name="Emerson J.B."/>
            <person name="Anantharaman K."/>
            <person name="Thomas B.C."/>
            <person name="Malmstrom R."/>
            <person name="Stieglmeier M."/>
            <person name="Klingl A."/>
            <person name="Woyke T."/>
            <person name="Ryan C.M."/>
            <person name="Banfield J.F."/>
        </authorList>
    </citation>
    <scope>NUCLEOTIDE SEQUENCE [LARGE SCALE GENOMIC DNA]</scope>
    <source>
        <strain evidence="1">CG11_big_fil_rev_8_21_14_0_20_38_23</strain>
    </source>
</reference>
<protein>
    <submittedName>
        <fullName evidence="1">Uncharacterized protein</fullName>
    </submittedName>
</protein>
<dbReference type="Proteomes" id="UP000228867">
    <property type="component" value="Unassembled WGS sequence"/>
</dbReference>
<dbReference type="EMBL" id="PCWR01000056">
    <property type="protein sequence ID" value="PIR06453.1"/>
    <property type="molecule type" value="Genomic_DNA"/>
</dbReference>
<organism evidence="1 2">
    <name type="scientific">Candidatus Jorgensenbacteria bacterium CG11_big_fil_rev_8_21_14_0_20_38_23</name>
    <dbReference type="NCBI Taxonomy" id="1974594"/>
    <lineage>
        <taxon>Bacteria</taxon>
        <taxon>Candidatus Joergenseniibacteriota</taxon>
    </lineage>
</organism>
<evidence type="ECO:0000313" key="2">
    <source>
        <dbReference type="Proteomes" id="UP000228867"/>
    </source>
</evidence>